<comment type="caution">
    <text evidence="2">The sequence shown here is derived from an EMBL/GenBank/DDBJ whole genome shotgun (WGS) entry which is preliminary data.</text>
</comment>
<protein>
    <submittedName>
        <fullName evidence="2">Uncharacterized protein</fullName>
    </submittedName>
</protein>
<proteinExistence type="predicted"/>
<organism evidence="2 3">
    <name type="scientific">Phytohabitans aurantiacus</name>
    <dbReference type="NCBI Taxonomy" id="3016789"/>
    <lineage>
        <taxon>Bacteria</taxon>
        <taxon>Bacillati</taxon>
        <taxon>Actinomycetota</taxon>
        <taxon>Actinomycetes</taxon>
        <taxon>Micromonosporales</taxon>
        <taxon>Micromonosporaceae</taxon>
    </lineage>
</organism>
<dbReference type="RefSeq" id="WP_281903522.1">
    <property type="nucleotide sequence ID" value="NZ_BSDI01000053.1"/>
</dbReference>
<feature type="transmembrane region" description="Helical" evidence="1">
    <location>
        <begin position="46"/>
        <end position="64"/>
    </location>
</feature>
<dbReference type="Proteomes" id="UP001144280">
    <property type="component" value="Unassembled WGS sequence"/>
</dbReference>
<keyword evidence="1" id="KW-0472">Membrane</keyword>
<dbReference type="EMBL" id="BSDI01000053">
    <property type="protein sequence ID" value="GLI02046.1"/>
    <property type="molecule type" value="Genomic_DNA"/>
</dbReference>
<evidence type="ECO:0000313" key="3">
    <source>
        <dbReference type="Proteomes" id="UP001144280"/>
    </source>
</evidence>
<evidence type="ECO:0000256" key="1">
    <source>
        <dbReference type="SAM" id="Phobius"/>
    </source>
</evidence>
<reference evidence="2" key="1">
    <citation type="submission" date="2022-12" db="EMBL/GenBank/DDBJ databases">
        <title>New Phytohabitans aurantiacus sp. RD004123 nov., an actinomycete isolated from soil.</title>
        <authorList>
            <person name="Triningsih D.W."/>
            <person name="Harunari E."/>
            <person name="Igarashi Y."/>
        </authorList>
    </citation>
    <scope>NUCLEOTIDE SEQUENCE</scope>
    <source>
        <strain evidence="2">RD004123</strain>
    </source>
</reference>
<gene>
    <name evidence="2" type="ORF">Pa4123_73230</name>
</gene>
<evidence type="ECO:0000313" key="2">
    <source>
        <dbReference type="EMBL" id="GLI02046.1"/>
    </source>
</evidence>
<name>A0ABQ5R8Z1_9ACTN</name>
<feature type="transmembrane region" description="Helical" evidence="1">
    <location>
        <begin position="20"/>
        <end position="40"/>
    </location>
</feature>
<keyword evidence="1" id="KW-0812">Transmembrane</keyword>
<accession>A0ABQ5R8Z1</accession>
<keyword evidence="3" id="KW-1185">Reference proteome</keyword>
<keyword evidence="1" id="KW-1133">Transmembrane helix</keyword>
<sequence>MRGWWRKARLRLRRRARRLVGVLILLVVAAILLLAARLTTGFNSDLLLNIGAAVVMVALSYAVFDPIFEELRRSRVEEHPSFDHDEFSGHVAGASDLVTVMDTGMHMLEGTSRGRFLEAVGAALGNGATVRVLLLDPDSAAASQRAEEIRPVDVRRVIQDNLRHLYEFALALPPAQQARFQVRIYDASPSIQMFRWDDKALISFFPIGVRASASPHLEVYLESPLGEFVQGRFDDLWRHASTRPLSDYVAVPLTVFHRDTPLRSCGVHFVLVEGAWFIDGAPMVDQLTDHGTGRLDIVTSRPLSIDGRIGRNFRLARVDGDSVPDRDSVLRMFDAKYGPRQLDGPGRARLAMRLVPRREEYGLT</sequence>